<evidence type="ECO:0000313" key="2">
    <source>
        <dbReference type="Proteomes" id="UP000034961"/>
    </source>
</evidence>
<dbReference type="AlphaFoldDB" id="A0A0G0V0L1"/>
<dbReference type="SUPFAM" id="SSF103642">
    <property type="entry name" value="Sec-C motif"/>
    <property type="match status" value="1"/>
</dbReference>
<sequence length="396" mass="46020">MKVGRNQPCPCGSGKKYKKCHLLSGEPLNIPIFTKLEPTPETERIKAELEAQQIERRKKLAELGVFIDFVIPIHFKGKKVWVLGSKMYPYQKEDETFHEFIVHALKLELGREWWEAQLKLPENERHFVFKCFIKHYEWKDKNAIEANKYGKLWRAKPDGYSRALTSLAFDVCSLMHAVHLPEIFIKKLREYRDYQSVRYEIAIAAMFARMGYKIKFLDEEFVGQKNPPKHSEFIATHPTTGEEIVVEVKSKERKGVLHKEGEFNEEREFRSSVSKLYRHAIEQRQPGKPFIIFIDMNLPLSPDTHPNDNLWVKAITRMRDSAAFATKGQPSPTNAILFTNYSYHYGTEEETGNGEWLIEKSGNPEVPIQSPDFGEKFIAVVHRYGNVPNIDMTIET</sequence>
<reference evidence="1 2" key="1">
    <citation type="journal article" date="2015" name="Nature">
        <title>rRNA introns, odd ribosomes, and small enigmatic genomes across a large radiation of phyla.</title>
        <authorList>
            <person name="Brown C.T."/>
            <person name="Hug L.A."/>
            <person name="Thomas B.C."/>
            <person name="Sharon I."/>
            <person name="Castelle C.J."/>
            <person name="Singh A."/>
            <person name="Wilkins M.J."/>
            <person name="Williams K.H."/>
            <person name="Banfield J.F."/>
        </authorList>
    </citation>
    <scope>NUCLEOTIDE SEQUENCE [LARGE SCALE GENOMIC DNA]</scope>
</reference>
<dbReference type="InterPro" id="IPR004027">
    <property type="entry name" value="SEC_C_motif"/>
</dbReference>
<dbReference type="Gene3D" id="3.10.450.50">
    <property type="match status" value="1"/>
</dbReference>
<name>A0A0G0V0L1_9BACT</name>
<dbReference type="Proteomes" id="UP000034961">
    <property type="component" value="Unassembled WGS sequence"/>
</dbReference>
<organism evidence="1 2">
    <name type="scientific">Candidatus Roizmanbacteria bacterium GW2011_GWA1_41_13</name>
    <dbReference type="NCBI Taxonomy" id="1618474"/>
    <lineage>
        <taxon>Bacteria</taxon>
        <taxon>Candidatus Roizmaniibacteriota</taxon>
    </lineage>
</organism>
<evidence type="ECO:0008006" key="3">
    <source>
        <dbReference type="Google" id="ProtNLM"/>
    </source>
</evidence>
<dbReference type="EMBL" id="LCAN01000020">
    <property type="protein sequence ID" value="KKR93311.1"/>
    <property type="molecule type" value="Genomic_DNA"/>
</dbReference>
<comment type="caution">
    <text evidence="1">The sequence shown here is derived from an EMBL/GenBank/DDBJ whole genome shotgun (WGS) entry which is preliminary data.</text>
</comment>
<protein>
    <recommendedName>
        <fullName evidence="3">SEC-C motif domain protein</fullName>
    </recommendedName>
</protein>
<accession>A0A0G0V0L1</accession>
<proteinExistence type="predicted"/>
<gene>
    <name evidence="1" type="ORF">UU41_C0020G0001</name>
</gene>
<evidence type="ECO:0000313" key="1">
    <source>
        <dbReference type="EMBL" id="KKR93311.1"/>
    </source>
</evidence>
<dbReference type="Pfam" id="PF02810">
    <property type="entry name" value="SEC-C"/>
    <property type="match status" value="1"/>
</dbReference>